<proteinExistence type="predicted"/>
<keyword evidence="2" id="KW-1185">Reference proteome</keyword>
<reference evidence="1 2" key="1">
    <citation type="submission" date="2018-04" db="EMBL/GenBank/DDBJ databases">
        <title>Genomic Encyclopedia of Archaeal and Bacterial Type Strains, Phase II (KMG-II): from individual species to whole genera.</title>
        <authorList>
            <person name="Goeker M."/>
        </authorList>
    </citation>
    <scope>NUCLEOTIDE SEQUENCE [LARGE SCALE GENOMIC DNA]</scope>
    <source>
        <strain evidence="1 2">DSM 23382</strain>
    </source>
</reference>
<dbReference type="Proteomes" id="UP000244081">
    <property type="component" value="Unassembled WGS sequence"/>
</dbReference>
<evidence type="ECO:0000313" key="2">
    <source>
        <dbReference type="Proteomes" id="UP000244081"/>
    </source>
</evidence>
<sequence>MTTIAVLDGTLATDRRMTFSDRAGGQFALGAMAAGAGAEEAVKIAARFDTGTGETVDTPNVEKKRV</sequence>
<evidence type="ECO:0000313" key="1">
    <source>
        <dbReference type="EMBL" id="PTW53591.1"/>
    </source>
</evidence>
<protein>
    <submittedName>
        <fullName evidence="1">Uncharacterized protein</fullName>
    </submittedName>
</protein>
<gene>
    <name evidence="1" type="ORF">C8N35_11646</name>
</gene>
<dbReference type="EMBL" id="QAYG01000016">
    <property type="protein sequence ID" value="PTW53591.1"/>
    <property type="molecule type" value="Genomic_DNA"/>
</dbReference>
<dbReference type="AlphaFoldDB" id="A0A2T5UQ98"/>
<accession>A0A2T5UQ98</accession>
<organism evidence="1 2">
    <name type="scientific">Breoghania corrubedonensis</name>
    <dbReference type="NCBI Taxonomy" id="665038"/>
    <lineage>
        <taxon>Bacteria</taxon>
        <taxon>Pseudomonadati</taxon>
        <taxon>Pseudomonadota</taxon>
        <taxon>Alphaproteobacteria</taxon>
        <taxon>Hyphomicrobiales</taxon>
        <taxon>Stappiaceae</taxon>
        <taxon>Breoghania</taxon>
    </lineage>
</organism>
<comment type="caution">
    <text evidence="1">The sequence shown here is derived from an EMBL/GenBank/DDBJ whole genome shotgun (WGS) entry which is preliminary data.</text>
</comment>
<name>A0A2T5UQ98_9HYPH</name>